<organism evidence="1 2">
    <name type="scientific">Artemisia annua</name>
    <name type="common">Sweet wormwood</name>
    <dbReference type="NCBI Taxonomy" id="35608"/>
    <lineage>
        <taxon>Eukaryota</taxon>
        <taxon>Viridiplantae</taxon>
        <taxon>Streptophyta</taxon>
        <taxon>Embryophyta</taxon>
        <taxon>Tracheophyta</taxon>
        <taxon>Spermatophyta</taxon>
        <taxon>Magnoliopsida</taxon>
        <taxon>eudicotyledons</taxon>
        <taxon>Gunneridae</taxon>
        <taxon>Pentapetalae</taxon>
        <taxon>asterids</taxon>
        <taxon>campanulids</taxon>
        <taxon>Asterales</taxon>
        <taxon>Asteraceae</taxon>
        <taxon>Asteroideae</taxon>
        <taxon>Anthemideae</taxon>
        <taxon>Artemisiinae</taxon>
        <taxon>Artemisia</taxon>
    </lineage>
</organism>
<dbReference type="STRING" id="35608.A0A2U1NHV1"/>
<gene>
    <name evidence="1" type="ORF">CTI12_AA262390</name>
</gene>
<proteinExistence type="predicted"/>
<evidence type="ECO:0000313" key="2">
    <source>
        <dbReference type="Proteomes" id="UP000245207"/>
    </source>
</evidence>
<dbReference type="InterPro" id="IPR052958">
    <property type="entry name" value="IFN-induced_PKR_regulator"/>
</dbReference>
<dbReference type="AlphaFoldDB" id="A0A2U1NHV1"/>
<name>A0A2U1NHV1_ARTAN</name>
<dbReference type="PANTHER" id="PTHR46289">
    <property type="entry name" value="52 KDA REPRESSOR OF THE INHIBITOR OF THE PROTEIN KINASE-LIKE PROTEIN-RELATED"/>
    <property type="match status" value="1"/>
</dbReference>
<sequence length="306" mass="35333">MENPTRSYPNLTLKPLSQTRWESRIESVKAIRYQAPQIRDALYALNKVCTDPKAKRDSKTLAKHELGDFEFLLGMVIWYDVLFAINSVSKNLQSKHICINDAIKQLEGLVSFFKKYRDTGFRDALISAKEIAKEMDVEPKFEEKRTICRNRKYDDSVDNETVKTGEEIFRTDYFLYIVDQAISSLQCRFEQFRVYEAASSNSFIRRSMCIFPSALCSVSALSCEGSSRWTELALGGELPAYAAASPVGLTLHVNKRWMLLYNVNAVQESKRKHNIQVTILTWGAESQSYPYQQQWLTRLMMMARHQ</sequence>
<dbReference type="EMBL" id="PKPP01002801">
    <property type="protein sequence ID" value="PWA73036.1"/>
    <property type="molecule type" value="Genomic_DNA"/>
</dbReference>
<evidence type="ECO:0000313" key="1">
    <source>
        <dbReference type="EMBL" id="PWA73036.1"/>
    </source>
</evidence>
<protein>
    <submittedName>
        <fullName evidence="1">Zinc finger, TTF-type, Ribonuclease H-like domain-containing protein</fullName>
    </submittedName>
</protein>
<accession>A0A2U1NHV1</accession>
<dbReference type="OrthoDB" id="1435600at2759"/>
<reference evidence="1 2" key="1">
    <citation type="journal article" date="2018" name="Mol. Plant">
        <title>The genome of Artemisia annua provides insight into the evolution of Asteraceae family and artemisinin biosynthesis.</title>
        <authorList>
            <person name="Shen Q."/>
            <person name="Zhang L."/>
            <person name="Liao Z."/>
            <person name="Wang S."/>
            <person name="Yan T."/>
            <person name="Shi P."/>
            <person name="Liu M."/>
            <person name="Fu X."/>
            <person name="Pan Q."/>
            <person name="Wang Y."/>
            <person name="Lv Z."/>
            <person name="Lu X."/>
            <person name="Zhang F."/>
            <person name="Jiang W."/>
            <person name="Ma Y."/>
            <person name="Chen M."/>
            <person name="Hao X."/>
            <person name="Li L."/>
            <person name="Tang Y."/>
            <person name="Lv G."/>
            <person name="Zhou Y."/>
            <person name="Sun X."/>
            <person name="Brodelius P.E."/>
            <person name="Rose J.K.C."/>
            <person name="Tang K."/>
        </authorList>
    </citation>
    <scope>NUCLEOTIDE SEQUENCE [LARGE SCALE GENOMIC DNA]</scope>
    <source>
        <strain evidence="2">cv. Huhao1</strain>
        <tissue evidence="1">Leaf</tissue>
    </source>
</reference>
<dbReference type="PANTHER" id="PTHR46289:SF19">
    <property type="entry name" value="ZINC FINGER MYM-TYPE CONTAINING 1"/>
    <property type="match status" value="1"/>
</dbReference>
<dbReference type="Proteomes" id="UP000245207">
    <property type="component" value="Unassembled WGS sequence"/>
</dbReference>
<comment type="caution">
    <text evidence="1">The sequence shown here is derived from an EMBL/GenBank/DDBJ whole genome shotgun (WGS) entry which is preliminary data.</text>
</comment>
<keyword evidence="2" id="KW-1185">Reference proteome</keyword>